<dbReference type="PROSITE" id="PS00943">
    <property type="entry name" value="UBIA"/>
    <property type="match status" value="1"/>
</dbReference>
<dbReference type="CDD" id="cd13959">
    <property type="entry name" value="PT_UbiA_COQ2"/>
    <property type="match status" value="1"/>
</dbReference>
<dbReference type="UniPathway" id="UPA00232"/>
<feature type="transmembrane region" description="Helical" evidence="11">
    <location>
        <begin position="290"/>
        <end position="310"/>
    </location>
</feature>
<dbReference type="GO" id="GO:0006744">
    <property type="term" value="P:ubiquinone biosynthetic process"/>
    <property type="evidence" value="ECO:0007669"/>
    <property type="project" value="UniProtKB-UniRule"/>
</dbReference>
<comment type="similarity">
    <text evidence="3 11">Belongs to the UbiA prenyltransferase family.</text>
</comment>
<comment type="cofactor">
    <cofactor evidence="1 11">
        <name>Mg(2+)</name>
        <dbReference type="ChEBI" id="CHEBI:18420"/>
    </cofactor>
</comment>
<sequence length="343" mass="37420">MPSASGWSTNRRVRLAGGHAGVWAMGLPKAGLLSYLPPMAKEVEQIVPDSERRRLALRVPEGVRPYWLLARFDRPIGSWLLFWPGAWAMALAGHAVDRWDLILWFALGAVAMRGAGCVYNDIVDRDLDRKVARTAARPLASGRVSLKAAWAWLLLLCLVGLVVLLQLNGTAAIAALASLGAVAAYPFMKRITWWPQAWLGLVFSWAALVGWPAVTGGFAPALWWLYAGSVFWVIGYDTIYALQDIEDDALAGVKSSARALGARARLGIGLCYAVALGCWMMALWQVRPQWLATAALLPVALHLVWQVAGLNRHDPADALMRFRSNRMTGLLMALACLVVGQTA</sequence>
<dbReference type="FunFam" id="1.20.120.1780:FF:000001">
    <property type="entry name" value="4-hydroxybenzoate octaprenyltransferase"/>
    <property type="match status" value="1"/>
</dbReference>
<keyword evidence="6 11" id="KW-0808">Transferase</keyword>
<feature type="transmembrane region" description="Helical" evidence="11">
    <location>
        <begin position="171"/>
        <end position="188"/>
    </location>
</feature>
<evidence type="ECO:0000256" key="2">
    <source>
        <dbReference type="ARBA" id="ARBA00004141"/>
    </source>
</evidence>
<dbReference type="Proteomes" id="UP000218934">
    <property type="component" value="Unassembled WGS sequence"/>
</dbReference>
<evidence type="ECO:0000313" key="13">
    <source>
        <dbReference type="EMBL" id="PCE42266.1"/>
    </source>
</evidence>
<organism evidence="13 14">
    <name type="scientific">Rhizorhabdus dicambivorans</name>
    <dbReference type="NCBI Taxonomy" id="1850238"/>
    <lineage>
        <taxon>Bacteria</taxon>
        <taxon>Pseudomonadati</taxon>
        <taxon>Pseudomonadota</taxon>
        <taxon>Alphaproteobacteria</taxon>
        <taxon>Sphingomonadales</taxon>
        <taxon>Sphingomonadaceae</taxon>
        <taxon>Rhizorhabdus</taxon>
    </lineage>
</organism>
<comment type="caution">
    <text evidence="13">The sequence shown here is derived from an EMBL/GenBank/DDBJ whole genome shotgun (WGS) entry which is preliminary data.</text>
</comment>
<keyword evidence="5 11" id="KW-0997">Cell inner membrane</keyword>
<dbReference type="EC" id="2.5.1.39" evidence="11 12"/>
<proteinExistence type="inferred from homology"/>
<keyword evidence="9 11" id="KW-1133">Transmembrane helix</keyword>
<keyword evidence="10 11" id="KW-0472">Membrane</keyword>
<comment type="function">
    <text evidence="11">Catalyzes the prenylation of para-hydroxybenzoate (PHB) with an all-trans polyprenyl group. Mediates the second step in the final reaction sequence of ubiquinone-8 (UQ-8) biosynthesis, which is the condensation of the polyisoprenoid side chain with PHB, generating the first membrane-bound Q intermediate 3-octaprenyl-4-hydroxybenzoate.</text>
</comment>
<evidence type="ECO:0000313" key="14">
    <source>
        <dbReference type="Proteomes" id="UP000218934"/>
    </source>
</evidence>
<evidence type="ECO:0000256" key="9">
    <source>
        <dbReference type="ARBA" id="ARBA00022989"/>
    </source>
</evidence>
<gene>
    <name evidence="11" type="primary">ubiA</name>
    <name evidence="13" type="ORF">COO09_10910</name>
</gene>
<dbReference type="OrthoDB" id="9782418at2"/>
<protein>
    <recommendedName>
        <fullName evidence="11 12">4-hydroxybenzoate octaprenyltransferase</fullName>
        <ecNumber evidence="11 12">2.5.1.39</ecNumber>
    </recommendedName>
    <alternativeName>
        <fullName evidence="11">4-HB polyprenyltransferase</fullName>
    </alternativeName>
</protein>
<dbReference type="EMBL" id="NWUF01000009">
    <property type="protein sequence ID" value="PCE42266.1"/>
    <property type="molecule type" value="Genomic_DNA"/>
</dbReference>
<reference evidence="13 14" key="1">
    <citation type="submission" date="2017-09" db="EMBL/GenBank/DDBJ databases">
        <title>The Catabolism of 3,6-Dichlorosalicylic acid is Initiated by the Cytochrome P450 Monooxygenase DsmABC in Rhizorhabdus dicambivorans Ndbn-20.</title>
        <authorList>
            <person name="Na L."/>
        </authorList>
    </citation>
    <scope>NUCLEOTIDE SEQUENCE [LARGE SCALE GENOMIC DNA]</scope>
    <source>
        <strain evidence="13 14">Ndbn-20m</strain>
    </source>
</reference>
<feature type="transmembrane region" description="Helical" evidence="11">
    <location>
        <begin position="76"/>
        <end position="96"/>
    </location>
</feature>
<feature type="transmembrane region" description="Helical" evidence="11">
    <location>
        <begin position="221"/>
        <end position="242"/>
    </location>
</feature>
<dbReference type="FunFam" id="1.10.357.140:FF:000008">
    <property type="entry name" value="4-hydroxybenzoate octaprenyltransferase"/>
    <property type="match status" value="1"/>
</dbReference>
<dbReference type="InterPro" id="IPR039653">
    <property type="entry name" value="Prenyltransferase"/>
</dbReference>
<dbReference type="HAMAP" id="MF_01635">
    <property type="entry name" value="UbiA"/>
    <property type="match status" value="1"/>
</dbReference>
<accession>A0A2A4FX25</accession>
<feature type="transmembrane region" description="Helical" evidence="11">
    <location>
        <begin position="197"/>
        <end position="215"/>
    </location>
</feature>
<keyword evidence="7 11" id="KW-0831">Ubiquinone biosynthesis</keyword>
<dbReference type="AlphaFoldDB" id="A0A2A4FX25"/>
<dbReference type="Gene3D" id="1.20.120.1780">
    <property type="entry name" value="UbiA prenyltransferase"/>
    <property type="match status" value="1"/>
</dbReference>
<evidence type="ECO:0000256" key="6">
    <source>
        <dbReference type="ARBA" id="ARBA00022679"/>
    </source>
</evidence>
<dbReference type="Gene3D" id="1.10.357.140">
    <property type="entry name" value="UbiA prenyltransferase"/>
    <property type="match status" value="1"/>
</dbReference>
<dbReference type="Pfam" id="PF01040">
    <property type="entry name" value="UbiA"/>
    <property type="match status" value="1"/>
</dbReference>
<keyword evidence="4 11" id="KW-1003">Cell membrane</keyword>
<keyword evidence="11" id="KW-0460">Magnesium</keyword>
<dbReference type="NCBIfam" id="TIGR01474">
    <property type="entry name" value="ubiA_proteo"/>
    <property type="match status" value="1"/>
</dbReference>
<keyword evidence="14" id="KW-1185">Reference proteome</keyword>
<evidence type="ECO:0000256" key="8">
    <source>
        <dbReference type="ARBA" id="ARBA00022692"/>
    </source>
</evidence>
<dbReference type="InterPro" id="IPR044878">
    <property type="entry name" value="UbiA_sf"/>
</dbReference>
<dbReference type="PANTHER" id="PTHR11048:SF28">
    <property type="entry name" value="4-HYDROXYBENZOATE POLYPRENYLTRANSFERASE, MITOCHONDRIAL"/>
    <property type="match status" value="1"/>
</dbReference>
<comment type="pathway">
    <text evidence="11">Cofactor biosynthesis; ubiquinone biosynthesis.</text>
</comment>
<dbReference type="KEGG" id="rdi:CMV14_23380"/>
<feature type="transmembrane region" description="Helical" evidence="11">
    <location>
        <begin position="102"/>
        <end position="123"/>
    </location>
</feature>
<evidence type="ECO:0000256" key="7">
    <source>
        <dbReference type="ARBA" id="ARBA00022688"/>
    </source>
</evidence>
<feature type="transmembrane region" description="Helical" evidence="11">
    <location>
        <begin position="263"/>
        <end position="284"/>
    </location>
</feature>
<name>A0A2A4FX25_9SPHN</name>
<feature type="transmembrane region" description="Helical" evidence="11">
    <location>
        <begin position="144"/>
        <end position="165"/>
    </location>
</feature>
<evidence type="ECO:0000256" key="4">
    <source>
        <dbReference type="ARBA" id="ARBA00022475"/>
    </source>
</evidence>
<dbReference type="PANTHER" id="PTHR11048">
    <property type="entry name" value="PRENYLTRANSFERASES"/>
    <property type="match status" value="1"/>
</dbReference>
<evidence type="ECO:0000256" key="3">
    <source>
        <dbReference type="ARBA" id="ARBA00005985"/>
    </source>
</evidence>
<evidence type="ECO:0000256" key="11">
    <source>
        <dbReference type="HAMAP-Rule" id="MF_01635"/>
    </source>
</evidence>
<evidence type="ECO:0000256" key="10">
    <source>
        <dbReference type="ARBA" id="ARBA00023136"/>
    </source>
</evidence>
<dbReference type="GO" id="GO:0005886">
    <property type="term" value="C:plasma membrane"/>
    <property type="evidence" value="ECO:0007669"/>
    <property type="project" value="UniProtKB-SubCell"/>
</dbReference>
<dbReference type="InterPro" id="IPR000537">
    <property type="entry name" value="UbiA_prenyltransferase"/>
</dbReference>
<dbReference type="GO" id="GO:0008412">
    <property type="term" value="F:4-hydroxybenzoate polyprenyltransferase activity"/>
    <property type="evidence" value="ECO:0007669"/>
    <property type="project" value="UniProtKB-UniRule"/>
</dbReference>
<dbReference type="InterPro" id="IPR006370">
    <property type="entry name" value="HB_polyprenyltransferase-like"/>
</dbReference>
<evidence type="ECO:0000256" key="5">
    <source>
        <dbReference type="ARBA" id="ARBA00022519"/>
    </source>
</evidence>
<evidence type="ECO:0000256" key="1">
    <source>
        <dbReference type="ARBA" id="ARBA00001946"/>
    </source>
</evidence>
<keyword evidence="8 11" id="KW-0812">Transmembrane</keyword>
<comment type="catalytic activity">
    <reaction evidence="11">
        <text>all-trans-octaprenyl diphosphate + 4-hydroxybenzoate = 4-hydroxy-3-(all-trans-octaprenyl)benzoate + diphosphate</text>
        <dbReference type="Rhea" id="RHEA:27782"/>
        <dbReference type="ChEBI" id="CHEBI:1617"/>
        <dbReference type="ChEBI" id="CHEBI:17879"/>
        <dbReference type="ChEBI" id="CHEBI:33019"/>
        <dbReference type="ChEBI" id="CHEBI:57711"/>
        <dbReference type="EC" id="2.5.1.39"/>
    </reaction>
</comment>
<dbReference type="InterPro" id="IPR030470">
    <property type="entry name" value="UbiA_prenylTrfase_CS"/>
</dbReference>
<comment type="subcellular location">
    <subcellularLocation>
        <location evidence="11">Cell inner membrane</location>
        <topology evidence="11">Multi-pass membrane protein</topology>
    </subcellularLocation>
    <subcellularLocation>
        <location evidence="2">Membrane</location>
        <topology evidence="2">Multi-pass membrane protein</topology>
    </subcellularLocation>
</comment>
<evidence type="ECO:0000256" key="12">
    <source>
        <dbReference type="NCBIfam" id="TIGR01474"/>
    </source>
</evidence>